<name>A0A242KX38_ENTMU</name>
<organism evidence="1 2">
    <name type="scientific">Enterococcus mundtii</name>
    <dbReference type="NCBI Taxonomy" id="53346"/>
    <lineage>
        <taxon>Bacteria</taxon>
        <taxon>Bacillati</taxon>
        <taxon>Bacillota</taxon>
        <taxon>Bacilli</taxon>
        <taxon>Lactobacillales</taxon>
        <taxon>Enterococcaceae</taxon>
        <taxon>Enterococcus</taxon>
    </lineage>
</organism>
<reference evidence="1 2" key="1">
    <citation type="submission" date="2017-05" db="EMBL/GenBank/DDBJ databases">
        <title>The Genome Sequence of Enterococcus mundtii 6B1_DIV0119.</title>
        <authorList>
            <consortium name="The Broad Institute Genomics Platform"/>
            <consortium name="The Broad Institute Genomic Center for Infectious Diseases"/>
            <person name="Earl A."/>
            <person name="Manson A."/>
            <person name="Schwartman J."/>
            <person name="Gilmore M."/>
            <person name="Abouelleil A."/>
            <person name="Cao P."/>
            <person name="Chapman S."/>
            <person name="Cusick C."/>
            <person name="Shea T."/>
            <person name="Young S."/>
            <person name="Neafsey D."/>
            <person name="Nusbaum C."/>
            <person name="Birren B."/>
        </authorList>
    </citation>
    <scope>NUCLEOTIDE SEQUENCE [LARGE SCALE GENOMIC DNA]</scope>
    <source>
        <strain evidence="1 2">6B1_DIV0119</strain>
    </source>
</reference>
<gene>
    <name evidence="1" type="ORF">A5802_000130</name>
</gene>
<proteinExistence type="predicted"/>
<sequence length="44" mass="5362">MKLTPPCFFVSNFINNQFSPYNRSDEIEKNPWIKYCISNDSMRW</sequence>
<accession>A0A242KX38</accession>
<dbReference type="Proteomes" id="UP000195024">
    <property type="component" value="Unassembled WGS sequence"/>
</dbReference>
<protein>
    <submittedName>
        <fullName evidence="1">Uncharacterized protein</fullName>
    </submittedName>
</protein>
<evidence type="ECO:0000313" key="1">
    <source>
        <dbReference type="EMBL" id="OTP26419.1"/>
    </source>
</evidence>
<dbReference type="EMBL" id="NGMS01000001">
    <property type="protein sequence ID" value="OTP26419.1"/>
    <property type="molecule type" value="Genomic_DNA"/>
</dbReference>
<comment type="caution">
    <text evidence="1">The sequence shown here is derived from an EMBL/GenBank/DDBJ whole genome shotgun (WGS) entry which is preliminary data.</text>
</comment>
<dbReference type="AlphaFoldDB" id="A0A242KX38"/>
<evidence type="ECO:0000313" key="2">
    <source>
        <dbReference type="Proteomes" id="UP000195024"/>
    </source>
</evidence>